<dbReference type="PROSITE" id="PS51455">
    <property type="entry name" value="PIPK"/>
    <property type="match status" value="1"/>
</dbReference>
<evidence type="ECO:0000256" key="9">
    <source>
        <dbReference type="ARBA" id="ARBA00023098"/>
    </source>
</evidence>
<comment type="catalytic activity">
    <reaction evidence="12">
        <text>1,2-dihexadecanoyl-sn-glycero-3-phospho-(1D-myo-inositol-5-phosphate) + GTP = 1,2-dihexadecanoyl-sn-glycero-3-phospho-(1D-myo-inositol-4,5-bisphosphate) + GDP + H(+)</text>
        <dbReference type="Rhea" id="RHEA:55964"/>
        <dbReference type="ChEBI" id="CHEBI:15378"/>
        <dbReference type="ChEBI" id="CHEBI:37565"/>
        <dbReference type="ChEBI" id="CHEBI:58189"/>
        <dbReference type="ChEBI" id="CHEBI:83423"/>
        <dbReference type="ChEBI" id="CHEBI:84968"/>
    </reaction>
    <physiologicalReaction direction="left-to-right" evidence="12">
        <dbReference type="Rhea" id="RHEA:55965"/>
    </physiologicalReaction>
</comment>
<evidence type="ECO:0000256" key="8">
    <source>
        <dbReference type="ARBA" id="ARBA00022840"/>
    </source>
</evidence>
<evidence type="ECO:0000256" key="16">
    <source>
        <dbReference type="PROSITE-ProRule" id="PRU00781"/>
    </source>
</evidence>
<dbReference type="SMART" id="SM00330">
    <property type="entry name" value="PIPKc"/>
    <property type="match status" value="1"/>
</dbReference>
<sequence length="187" mass="21807">MHRLNLVLGKENLPSHFKFKEYCPQVFRNLRERFGIDDIDYQITTTANSTMGIREDMNDPPRKLTRNARRGLQTHTGTIRCWVSLTRSSPYTESEAHDGRFLLAYDRTLAVKEISSEDVADMHSILSDYHQHIVKCHGSTLLPQFLGMYRLSVDNEDSYMLVMRNMFSHRLTVHRKYDLKGAVREKG</sequence>
<evidence type="ECO:0000313" key="19">
    <source>
        <dbReference type="Proteomes" id="UP001176940"/>
    </source>
</evidence>
<evidence type="ECO:0000256" key="12">
    <source>
        <dbReference type="ARBA" id="ARBA00036950"/>
    </source>
</evidence>
<evidence type="ECO:0000256" key="14">
    <source>
        <dbReference type="ARBA" id="ARBA00039392"/>
    </source>
</evidence>
<comment type="subcellular location">
    <subcellularLocation>
        <location evidence="2">Cytoplasm</location>
    </subcellularLocation>
    <subcellularLocation>
        <location evidence="1">Endoplasmic reticulum</location>
    </subcellularLocation>
</comment>
<dbReference type="PANTHER" id="PTHR23086">
    <property type="entry name" value="PHOSPHATIDYLINOSITOL-4-PHOSPHATE 5-KINASE"/>
    <property type="match status" value="1"/>
</dbReference>
<name>A0ABN9LJ21_9NEOB</name>
<evidence type="ECO:0000256" key="4">
    <source>
        <dbReference type="ARBA" id="ARBA00022679"/>
    </source>
</evidence>
<evidence type="ECO:0000256" key="3">
    <source>
        <dbReference type="ARBA" id="ARBA00022490"/>
    </source>
</evidence>
<keyword evidence="9" id="KW-0443">Lipid metabolism</keyword>
<dbReference type="InterPro" id="IPR002498">
    <property type="entry name" value="PInositol-4-P-4/5-kinase_core"/>
</dbReference>
<dbReference type="EMBL" id="CAUEEQ010016923">
    <property type="protein sequence ID" value="CAJ0940323.1"/>
    <property type="molecule type" value="Genomic_DNA"/>
</dbReference>
<keyword evidence="5 16" id="KW-0547">Nucleotide-binding</keyword>
<dbReference type="PANTHER" id="PTHR23086:SF35">
    <property type="entry name" value="PHOSPHATIDYLINOSITOL 5-PHOSPHATE 4-KINASE TYPE-2 GAMMA"/>
    <property type="match status" value="1"/>
</dbReference>
<keyword evidence="3" id="KW-0963">Cytoplasm</keyword>
<evidence type="ECO:0000256" key="11">
    <source>
        <dbReference type="ARBA" id="ARBA00036698"/>
    </source>
</evidence>
<dbReference type="InterPro" id="IPR023610">
    <property type="entry name" value="PInositol-4/5-P-5/4-kinase"/>
</dbReference>
<evidence type="ECO:0000256" key="5">
    <source>
        <dbReference type="ARBA" id="ARBA00022741"/>
    </source>
</evidence>
<evidence type="ECO:0000256" key="7">
    <source>
        <dbReference type="ARBA" id="ARBA00022824"/>
    </source>
</evidence>
<evidence type="ECO:0000256" key="15">
    <source>
        <dbReference type="ARBA" id="ARBA00041993"/>
    </source>
</evidence>
<evidence type="ECO:0000259" key="17">
    <source>
        <dbReference type="PROSITE" id="PS51455"/>
    </source>
</evidence>
<evidence type="ECO:0000256" key="10">
    <source>
        <dbReference type="ARBA" id="ARBA00036478"/>
    </source>
</evidence>
<gene>
    <name evidence="18" type="ORF">RIMI_LOCUS8507245</name>
</gene>
<keyword evidence="6 16" id="KW-0418">Kinase</keyword>
<reference evidence="18" key="1">
    <citation type="submission" date="2023-07" db="EMBL/GenBank/DDBJ databases">
        <authorList>
            <person name="Stuckert A."/>
        </authorList>
    </citation>
    <scope>NUCLEOTIDE SEQUENCE</scope>
</reference>
<dbReference type="EC" id="2.7.1.149" evidence="13"/>
<dbReference type="Gene3D" id="3.30.800.10">
    <property type="entry name" value="Phosphatidylinositol Phosphate Kinase II Beta"/>
    <property type="match status" value="1"/>
</dbReference>
<accession>A0ABN9LJ21</accession>
<keyword evidence="4 16" id="KW-0808">Transferase</keyword>
<dbReference type="InterPro" id="IPR027484">
    <property type="entry name" value="PInositol-4-P-5-kinase_N"/>
</dbReference>
<evidence type="ECO:0000256" key="6">
    <source>
        <dbReference type="ARBA" id="ARBA00022777"/>
    </source>
</evidence>
<dbReference type="Proteomes" id="UP001176940">
    <property type="component" value="Unassembled WGS sequence"/>
</dbReference>
<comment type="catalytic activity">
    <reaction evidence="10">
        <text>1,2-dihexadecanoyl-sn-glycero-3-phospho-(1D-myo-inositol-5-phosphate) + ATP = 1,2-dihexadecanoyl-sn-glycero-3-phospho-(1D-myo-inositol-4,5-bisphosphate) + ADP + H(+)</text>
        <dbReference type="Rhea" id="RHEA:55992"/>
        <dbReference type="ChEBI" id="CHEBI:15378"/>
        <dbReference type="ChEBI" id="CHEBI:30616"/>
        <dbReference type="ChEBI" id="CHEBI:83423"/>
        <dbReference type="ChEBI" id="CHEBI:84968"/>
        <dbReference type="ChEBI" id="CHEBI:456216"/>
    </reaction>
    <physiologicalReaction direction="left-to-right" evidence="10">
        <dbReference type="Rhea" id="RHEA:55993"/>
    </physiologicalReaction>
</comment>
<evidence type="ECO:0000256" key="2">
    <source>
        <dbReference type="ARBA" id="ARBA00004496"/>
    </source>
</evidence>
<evidence type="ECO:0000256" key="13">
    <source>
        <dbReference type="ARBA" id="ARBA00039039"/>
    </source>
</evidence>
<keyword evidence="7" id="KW-0256">Endoplasmic reticulum</keyword>
<organism evidence="18 19">
    <name type="scientific">Ranitomeya imitator</name>
    <name type="common">mimic poison frog</name>
    <dbReference type="NCBI Taxonomy" id="111125"/>
    <lineage>
        <taxon>Eukaryota</taxon>
        <taxon>Metazoa</taxon>
        <taxon>Chordata</taxon>
        <taxon>Craniata</taxon>
        <taxon>Vertebrata</taxon>
        <taxon>Euteleostomi</taxon>
        <taxon>Amphibia</taxon>
        <taxon>Batrachia</taxon>
        <taxon>Anura</taxon>
        <taxon>Neobatrachia</taxon>
        <taxon>Hyloidea</taxon>
        <taxon>Dendrobatidae</taxon>
        <taxon>Dendrobatinae</taxon>
        <taxon>Ranitomeya</taxon>
    </lineage>
</organism>
<proteinExistence type="predicted"/>
<keyword evidence="19" id="KW-1185">Reference proteome</keyword>
<dbReference type="Pfam" id="PF01504">
    <property type="entry name" value="PIP5K"/>
    <property type="match status" value="1"/>
</dbReference>
<evidence type="ECO:0000256" key="1">
    <source>
        <dbReference type="ARBA" id="ARBA00004240"/>
    </source>
</evidence>
<dbReference type="SUPFAM" id="SSF56104">
    <property type="entry name" value="SAICAR synthase-like"/>
    <property type="match status" value="1"/>
</dbReference>
<protein>
    <recommendedName>
        <fullName evidence="14">Phosphatidylinositol 5-phosphate 4-kinase type-2 gamma</fullName>
        <ecNumber evidence="13">2.7.1.149</ecNumber>
    </recommendedName>
    <alternativeName>
        <fullName evidence="15">Phosphatidylinositol 5-phosphate 4-kinase type II gamma</fullName>
    </alternativeName>
</protein>
<feature type="domain" description="PIPK" evidence="17">
    <location>
        <begin position="1"/>
        <end position="187"/>
    </location>
</feature>
<evidence type="ECO:0000313" key="18">
    <source>
        <dbReference type="EMBL" id="CAJ0940323.1"/>
    </source>
</evidence>
<comment type="caution">
    <text evidence="18">The sequence shown here is derived from an EMBL/GenBank/DDBJ whole genome shotgun (WGS) entry which is preliminary data.</text>
</comment>
<comment type="catalytic activity">
    <reaction evidence="11">
        <text>a 1,2-diacyl-sn-glycero-3-phospho-(1D-myo-inositol-5-phosphate) + ATP = a 1,2-diacyl-sn-glycero-3-phospho-(1D-myo-inositol-4,5-bisphosphate) + ADP + H(+)</text>
        <dbReference type="Rhea" id="RHEA:12280"/>
        <dbReference type="ChEBI" id="CHEBI:15378"/>
        <dbReference type="ChEBI" id="CHEBI:30616"/>
        <dbReference type="ChEBI" id="CHEBI:57795"/>
        <dbReference type="ChEBI" id="CHEBI:58456"/>
        <dbReference type="ChEBI" id="CHEBI:456216"/>
        <dbReference type="EC" id="2.7.1.149"/>
    </reaction>
    <physiologicalReaction direction="left-to-right" evidence="11">
        <dbReference type="Rhea" id="RHEA:12281"/>
    </physiologicalReaction>
</comment>
<keyword evidence="8 16" id="KW-0067">ATP-binding</keyword>